<accession>A0A2Z2MF69</accession>
<dbReference type="Proteomes" id="UP000250179">
    <property type="component" value="Chromosome"/>
</dbReference>
<protein>
    <submittedName>
        <fullName evidence="1">Uncharacterized protein</fullName>
    </submittedName>
</protein>
<gene>
    <name evidence="1" type="ORF">A3L09_08675</name>
</gene>
<dbReference type="OrthoDB" id="97223at2157"/>
<sequence length="97" mass="11279">MERLRTMLKRKRKGDPLDYVRDLSLAILQGRVIGDEVLFHDAVNEIYGTLKGALFRGDEHREELIRAYELAVILKYLVHDGVKTSREILEELVKTLE</sequence>
<evidence type="ECO:0000313" key="2">
    <source>
        <dbReference type="Proteomes" id="UP000250179"/>
    </source>
</evidence>
<proteinExistence type="predicted"/>
<evidence type="ECO:0000313" key="1">
    <source>
        <dbReference type="EMBL" id="ASJ03325.1"/>
    </source>
</evidence>
<organism evidence="1 2">
    <name type="scientific">Thermococcus profundus</name>
    <dbReference type="NCBI Taxonomy" id="49899"/>
    <lineage>
        <taxon>Archaea</taxon>
        <taxon>Methanobacteriati</taxon>
        <taxon>Methanobacteriota</taxon>
        <taxon>Thermococci</taxon>
        <taxon>Thermococcales</taxon>
        <taxon>Thermococcaceae</taxon>
        <taxon>Thermococcus</taxon>
    </lineage>
</organism>
<dbReference type="GeneID" id="33320486"/>
<dbReference type="RefSeq" id="WP_088858582.1">
    <property type="nucleotide sequence ID" value="NZ_CP014862.1"/>
</dbReference>
<dbReference type="EMBL" id="CP014862">
    <property type="protein sequence ID" value="ASJ03325.1"/>
    <property type="molecule type" value="Genomic_DNA"/>
</dbReference>
<dbReference type="KEGG" id="tprf:A3L09_08675"/>
<dbReference type="AlphaFoldDB" id="A0A2Z2MF69"/>
<keyword evidence="2" id="KW-1185">Reference proteome</keyword>
<reference evidence="1 2" key="1">
    <citation type="submission" date="2016-03" db="EMBL/GenBank/DDBJ databases">
        <title>Complete genome sequence of Thermococcus profundus strain DT5432.</title>
        <authorList>
            <person name="Oger P.M."/>
        </authorList>
    </citation>
    <scope>NUCLEOTIDE SEQUENCE [LARGE SCALE GENOMIC DNA]</scope>
    <source>
        <strain evidence="1 2">DT 5432</strain>
    </source>
</reference>
<name>A0A2Z2MF69_THEPR</name>